<dbReference type="PRINTS" id="PR01071">
    <property type="entry name" value="ACOABIOTINCC"/>
</dbReference>
<dbReference type="OrthoDB" id="9811735at2"/>
<dbReference type="InterPro" id="IPR011053">
    <property type="entry name" value="Single_hybrid_motif"/>
</dbReference>
<evidence type="ECO:0000256" key="1">
    <source>
        <dbReference type="ARBA" id="ARBA00005194"/>
    </source>
</evidence>
<reference evidence="10 11" key="1">
    <citation type="submission" date="2019-09" db="EMBL/GenBank/DDBJ databases">
        <title>Whole genome shotgun sequencing (WGS) of Ellagibacter isourolithinifaciens DSM 104140(T) and Adlercreutzia muris DSM 29508(T).</title>
        <authorList>
            <person name="Stoll D.A."/>
            <person name="Danylec N."/>
            <person name="Huch M."/>
        </authorList>
    </citation>
    <scope>NUCLEOTIDE SEQUENCE [LARGE SCALE GENOMIC DNA]</scope>
    <source>
        <strain evidence="10 11">DSM 104140</strain>
    </source>
</reference>
<keyword evidence="4 8" id="KW-0276">Fatty acid metabolism</keyword>
<feature type="domain" description="Lipoyl-binding" evidence="9">
    <location>
        <begin position="89"/>
        <end position="165"/>
    </location>
</feature>
<dbReference type="Proteomes" id="UP000468668">
    <property type="component" value="Unassembled WGS sequence"/>
</dbReference>
<dbReference type="NCBIfam" id="TIGR00531">
    <property type="entry name" value="BCCP"/>
    <property type="match status" value="1"/>
</dbReference>
<dbReference type="InterPro" id="IPR000089">
    <property type="entry name" value="Biotin_lipoyl"/>
</dbReference>
<dbReference type="PROSITE" id="PS50968">
    <property type="entry name" value="BIOTINYL_LIPOYL"/>
    <property type="match status" value="1"/>
</dbReference>
<dbReference type="UniPathway" id="UPA00094"/>
<dbReference type="GO" id="GO:0003989">
    <property type="term" value="F:acetyl-CoA carboxylase activity"/>
    <property type="evidence" value="ECO:0007669"/>
    <property type="project" value="InterPro"/>
</dbReference>
<evidence type="ECO:0000256" key="4">
    <source>
        <dbReference type="ARBA" id="ARBA00022832"/>
    </source>
</evidence>
<dbReference type="PROSITE" id="PS00188">
    <property type="entry name" value="BIOTIN"/>
    <property type="match status" value="1"/>
</dbReference>
<keyword evidence="7 8" id="KW-0092">Biotin</keyword>
<evidence type="ECO:0000313" key="10">
    <source>
        <dbReference type="EMBL" id="KAB1638015.1"/>
    </source>
</evidence>
<evidence type="ECO:0000313" key="11">
    <source>
        <dbReference type="Proteomes" id="UP000468668"/>
    </source>
</evidence>
<dbReference type="GO" id="GO:0006633">
    <property type="term" value="P:fatty acid biosynthetic process"/>
    <property type="evidence" value="ECO:0007669"/>
    <property type="project" value="UniProtKB-UniPathway"/>
</dbReference>
<dbReference type="Pfam" id="PF00364">
    <property type="entry name" value="Biotin_lipoyl"/>
    <property type="match status" value="1"/>
</dbReference>
<evidence type="ECO:0000256" key="8">
    <source>
        <dbReference type="RuleBase" id="RU364072"/>
    </source>
</evidence>
<keyword evidence="11" id="KW-1185">Reference proteome</keyword>
<dbReference type="PANTHER" id="PTHR45266:SF3">
    <property type="entry name" value="OXALOACETATE DECARBOXYLASE ALPHA CHAIN"/>
    <property type="match status" value="1"/>
</dbReference>
<dbReference type="Gene3D" id="2.40.50.100">
    <property type="match status" value="1"/>
</dbReference>
<sequence length="170" mass="18165">MDESTAAREERDRDIRALMALMEEGDLSALRFDDGNVKIELERNHGPLSQAALPLMAERVGRLLDARSEHGDVTTGAQSVPVAGNDSSVALVKSPLVGTFYVSPSPDEEPFVKVGQEVLTGQTLAIVEAMKMMNEITAPAPGIVTEVLAANGAQVEYDQVLFRIATQASA</sequence>
<gene>
    <name evidence="10" type="primary">accB</name>
    <name evidence="10" type="ORF">F8C90_08660</name>
</gene>
<comment type="caution">
    <text evidence="10">The sequence shown here is derived from an EMBL/GenBank/DDBJ whole genome shotgun (WGS) entry which is preliminary data.</text>
</comment>
<dbReference type="GeneID" id="98658478"/>
<dbReference type="EMBL" id="WAJR01000025">
    <property type="protein sequence ID" value="KAB1638015.1"/>
    <property type="molecule type" value="Genomic_DNA"/>
</dbReference>
<dbReference type="PANTHER" id="PTHR45266">
    <property type="entry name" value="OXALOACETATE DECARBOXYLASE ALPHA CHAIN"/>
    <property type="match status" value="1"/>
</dbReference>
<dbReference type="RefSeq" id="WP_158050135.1">
    <property type="nucleotide sequence ID" value="NZ_DBEZKV010000043.1"/>
</dbReference>
<dbReference type="InterPro" id="IPR001249">
    <property type="entry name" value="AcCoA_biotinCC"/>
</dbReference>
<evidence type="ECO:0000259" key="9">
    <source>
        <dbReference type="PROSITE" id="PS50968"/>
    </source>
</evidence>
<dbReference type="InterPro" id="IPR050709">
    <property type="entry name" value="Biotin_Carboxyl_Carrier/Decarb"/>
</dbReference>
<accession>A0A6N6NM71</accession>
<protein>
    <recommendedName>
        <fullName evidence="2 8">Biotin carboxyl carrier protein of acetyl-CoA carboxylase</fullName>
    </recommendedName>
</protein>
<evidence type="ECO:0000256" key="2">
    <source>
        <dbReference type="ARBA" id="ARBA00017562"/>
    </source>
</evidence>
<comment type="function">
    <text evidence="8">This protein is a component of the acetyl coenzyme A carboxylase complex; first, biotin carboxylase catalyzes the carboxylation of the carrier protein and then the transcarboxylase transfers the carboxyl group to form malonyl-CoA.</text>
</comment>
<keyword evidence="5 8" id="KW-0443">Lipid metabolism</keyword>
<name>A0A6N6NM71_9ACTN</name>
<dbReference type="AlphaFoldDB" id="A0A6N6NM71"/>
<organism evidence="10 11">
    <name type="scientific">Ellagibacter isourolithinifaciens</name>
    <dbReference type="NCBI Taxonomy" id="2137581"/>
    <lineage>
        <taxon>Bacteria</taxon>
        <taxon>Bacillati</taxon>
        <taxon>Actinomycetota</taxon>
        <taxon>Coriobacteriia</taxon>
        <taxon>Eggerthellales</taxon>
        <taxon>Eggerthellaceae</taxon>
        <taxon>Ellagibacter</taxon>
    </lineage>
</organism>
<evidence type="ECO:0000256" key="6">
    <source>
        <dbReference type="ARBA" id="ARBA00023160"/>
    </source>
</evidence>
<evidence type="ECO:0000256" key="5">
    <source>
        <dbReference type="ARBA" id="ARBA00023098"/>
    </source>
</evidence>
<dbReference type="FunFam" id="2.40.50.100:FF:000003">
    <property type="entry name" value="Acetyl-CoA carboxylase biotin carboxyl carrier protein"/>
    <property type="match status" value="1"/>
</dbReference>
<evidence type="ECO:0000256" key="7">
    <source>
        <dbReference type="ARBA" id="ARBA00023267"/>
    </source>
</evidence>
<dbReference type="InterPro" id="IPR001882">
    <property type="entry name" value="Biotin_BS"/>
</dbReference>
<dbReference type="GO" id="GO:0009317">
    <property type="term" value="C:acetyl-CoA carboxylase complex"/>
    <property type="evidence" value="ECO:0007669"/>
    <property type="project" value="InterPro"/>
</dbReference>
<dbReference type="CDD" id="cd06850">
    <property type="entry name" value="biotinyl_domain"/>
    <property type="match status" value="1"/>
</dbReference>
<proteinExistence type="predicted"/>
<dbReference type="SUPFAM" id="SSF51230">
    <property type="entry name" value="Single hybrid motif"/>
    <property type="match status" value="1"/>
</dbReference>
<keyword evidence="6 8" id="KW-0275">Fatty acid biosynthesis</keyword>
<evidence type="ECO:0000256" key="3">
    <source>
        <dbReference type="ARBA" id="ARBA00022516"/>
    </source>
</evidence>
<keyword evidence="3 8" id="KW-0444">Lipid biosynthesis</keyword>
<comment type="pathway">
    <text evidence="1 8">Lipid metabolism; fatty acid biosynthesis.</text>
</comment>